<dbReference type="GO" id="GO:0003676">
    <property type="term" value="F:nucleic acid binding"/>
    <property type="evidence" value="ECO:0007669"/>
    <property type="project" value="InterPro"/>
</dbReference>
<dbReference type="Proteomes" id="UP000765509">
    <property type="component" value="Unassembled WGS sequence"/>
</dbReference>
<name>A0A9Q3DBL8_9BASI</name>
<dbReference type="OrthoDB" id="2595244at2759"/>
<evidence type="ECO:0000313" key="1">
    <source>
        <dbReference type="EMBL" id="MBW0500866.1"/>
    </source>
</evidence>
<gene>
    <name evidence="1" type="ORF">O181_040581</name>
</gene>
<proteinExistence type="predicted"/>
<dbReference type="EMBL" id="AVOT02016033">
    <property type="protein sequence ID" value="MBW0500866.1"/>
    <property type="molecule type" value="Genomic_DNA"/>
</dbReference>
<evidence type="ECO:0000313" key="2">
    <source>
        <dbReference type="Proteomes" id="UP000765509"/>
    </source>
</evidence>
<comment type="caution">
    <text evidence="1">The sequence shown here is derived from an EMBL/GenBank/DDBJ whole genome shotgun (WGS) entry which is preliminary data.</text>
</comment>
<dbReference type="InterPro" id="IPR036397">
    <property type="entry name" value="RNaseH_sf"/>
</dbReference>
<accession>A0A9Q3DBL8</accession>
<dbReference type="AlphaFoldDB" id="A0A9Q3DBL8"/>
<protein>
    <submittedName>
        <fullName evidence="1">Uncharacterized protein</fullName>
    </submittedName>
</protein>
<organism evidence="1 2">
    <name type="scientific">Austropuccinia psidii MF-1</name>
    <dbReference type="NCBI Taxonomy" id="1389203"/>
    <lineage>
        <taxon>Eukaryota</taxon>
        <taxon>Fungi</taxon>
        <taxon>Dikarya</taxon>
        <taxon>Basidiomycota</taxon>
        <taxon>Pucciniomycotina</taxon>
        <taxon>Pucciniomycetes</taxon>
        <taxon>Pucciniales</taxon>
        <taxon>Sphaerophragmiaceae</taxon>
        <taxon>Austropuccinia</taxon>
    </lineage>
</organism>
<reference evidence="1" key="1">
    <citation type="submission" date="2021-03" db="EMBL/GenBank/DDBJ databases">
        <title>Draft genome sequence of rust myrtle Austropuccinia psidii MF-1, a brazilian biotype.</title>
        <authorList>
            <person name="Quecine M.C."/>
            <person name="Pachon D.M.R."/>
            <person name="Bonatelli M.L."/>
            <person name="Correr F.H."/>
            <person name="Franceschini L.M."/>
            <person name="Leite T.F."/>
            <person name="Margarido G.R.A."/>
            <person name="Almeida C.A."/>
            <person name="Ferrarezi J.A."/>
            <person name="Labate C.A."/>
        </authorList>
    </citation>
    <scope>NUCLEOTIDE SEQUENCE</scope>
    <source>
        <strain evidence="1">MF-1</strain>
    </source>
</reference>
<sequence>MIQTLDDMIRRFCSYGLELKNSDFFTHDWCTLIPALELAYKISIHDSTGKTPEMFEKGWNPNVTGALLSEEGLQLSKLGLAYGGLRIW</sequence>
<dbReference type="Gene3D" id="3.30.420.10">
    <property type="entry name" value="Ribonuclease H-like superfamily/Ribonuclease H"/>
    <property type="match status" value="1"/>
</dbReference>
<keyword evidence="2" id="KW-1185">Reference proteome</keyword>